<comment type="caution">
    <text evidence="1">The sequence shown here is derived from an EMBL/GenBank/DDBJ whole genome shotgun (WGS) entry which is preliminary data.</text>
</comment>
<keyword evidence="2" id="KW-1185">Reference proteome</keyword>
<dbReference type="Proteomes" id="UP001497535">
    <property type="component" value="Unassembled WGS sequence"/>
</dbReference>
<reference evidence="1" key="1">
    <citation type="submission" date="2023-11" db="EMBL/GenBank/DDBJ databases">
        <authorList>
            <person name="Poullet M."/>
        </authorList>
    </citation>
    <scope>NUCLEOTIDE SEQUENCE</scope>
    <source>
        <strain evidence="1">E1834</strain>
    </source>
</reference>
<sequence length="75" mass="8617">MKILFFISVIFLLKIVEGNEGNIRALPPFYLRVTGFKKCLESKEINGDHEVWCFPEDIPAGCDPNSWAQLKVYLN</sequence>
<evidence type="ECO:0000313" key="2">
    <source>
        <dbReference type="Proteomes" id="UP001497535"/>
    </source>
</evidence>
<gene>
    <name evidence="1" type="ORF">MENTE1834_LOCUS44160</name>
</gene>
<accession>A0ACB1AXG7</accession>
<protein>
    <submittedName>
        <fullName evidence="1">Uncharacterized protein</fullName>
    </submittedName>
</protein>
<name>A0ACB1AXG7_MELEN</name>
<proteinExistence type="predicted"/>
<evidence type="ECO:0000313" key="1">
    <source>
        <dbReference type="EMBL" id="CAK5109376.1"/>
    </source>
</evidence>
<organism evidence="1 2">
    <name type="scientific">Meloidogyne enterolobii</name>
    <name type="common">Root-knot nematode worm</name>
    <name type="synonym">Meloidogyne mayaguensis</name>
    <dbReference type="NCBI Taxonomy" id="390850"/>
    <lineage>
        <taxon>Eukaryota</taxon>
        <taxon>Metazoa</taxon>
        <taxon>Ecdysozoa</taxon>
        <taxon>Nematoda</taxon>
        <taxon>Chromadorea</taxon>
        <taxon>Rhabditida</taxon>
        <taxon>Tylenchina</taxon>
        <taxon>Tylenchomorpha</taxon>
        <taxon>Tylenchoidea</taxon>
        <taxon>Meloidogynidae</taxon>
        <taxon>Meloidogyninae</taxon>
        <taxon>Meloidogyne</taxon>
    </lineage>
</organism>
<dbReference type="EMBL" id="CAVMJV010000132">
    <property type="protein sequence ID" value="CAK5109376.1"/>
    <property type="molecule type" value="Genomic_DNA"/>
</dbReference>